<evidence type="ECO:0000313" key="2">
    <source>
        <dbReference type="EMBL" id="MBJ6122771.1"/>
    </source>
</evidence>
<dbReference type="InterPro" id="IPR016181">
    <property type="entry name" value="Acyl_CoA_acyltransferase"/>
</dbReference>
<dbReference type="InterPro" id="IPR045057">
    <property type="entry name" value="Gcn5-rel_NAT"/>
</dbReference>
<name>A0ABS0XRW3_9SPHN</name>
<dbReference type="PANTHER" id="PTHR31435">
    <property type="entry name" value="PROTEIN NATD1"/>
    <property type="match status" value="1"/>
</dbReference>
<feature type="domain" description="N-acetyltransferase" evidence="1">
    <location>
        <begin position="5"/>
        <end position="90"/>
    </location>
</feature>
<dbReference type="Proteomes" id="UP000640426">
    <property type="component" value="Unassembled WGS sequence"/>
</dbReference>
<protein>
    <submittedName>
        <fullName evidence="2">N-acetyltransferase</fullName>
    </submittedName>
</protein>
<accession>A0ABS0XRW3</accession>
<organism evidence="2 3">
    <name type="scientific">Sphingomonas mollis</name>
    <dbReference type="NCBI Taxonomy" id="2795726"/>
    <lineage>
        <taxon>Bacteria</taxon>
        <taxon>Pseudomonadati</taxon>
        <taxon>Pseudomonadota</taxon>
        <taxon>Alphaproteobacteria</taxon>
        <taxon>Sphingomonadales</taxon>
        <taxon>Sphingomonadaceae</taxon>
        <taxon>Sphingomonas</taxon>
    </lineage>
</organism>
<dbReference type="InterPro" id="IPR031165">
    <property type="entry name" value="GNAT_YJDJ"/>
</dbReference>
<comment type="caution">
    <text evidence="2">The sequence shown here is derived from an EMBL/GenBank/DDBJ whole genome shotgun (WGS) entry which is preliminary data.</text>
</comment>
<reference evidence="3" key="1">
    <citation type="submission" date="2020-12" db="EMBL/GenBank/DDBJ databases">
        <title>Hymenobacter sp.</title>
        <authorList>
            <person name="Kim M.K."/>
        </authorList>
    </citation>
    <scope>NUCLEOTIDE SEQUENCE [LARGE SCALE GENOMIC DNA]</scope>
    <source>
        <strain evidence="3">BT553</strain>
    </source>
</reference>
<evidence type="ECO:0000313" key="3">
    <source>
        <dbReference type="Proteomes" id="UP000640426"/>
    </source>
</evidence>
<gene>
    <name evidence="2" type="ORF">JAO74_13310</name>
</gene>
<dbReference type="SUPFAM" id="SSF55729">
    <property type="entry name" value="Acyl-CoA N-acyltransferases (Nat)"/>
    <property type="match status" value="1"/>
</dbReference>
<dbReference type="Pfam" id="PF14542">
    <property type="entry name" value="Acetyltransf_CG"/>
    <property type="match status" value="1"/>
</dbReference>
<keyword evidence="3" id="KW-1185">Reference proteome</keyword>
<dbReference type="Gene3D" id="3.40.630.30">
    <property type="match status" value="1"/>
</dbReference>
<evidence type="ECO:0000259" key="1">
    <source>
        <dbReference type="PROSITE" id="PS51729"/>
    </source>
</evidence>
<dbReference type="PANTHER" id="PTHR31435:SF10">
    <property type="entry name" value="BSR4717 PROTEIN"/>
    <property type="match status" value="1"/>
</dbReference>
<dbReference type="PROSITE" id="PS51729">
    <property type="entry name" value="GNAT_YJDJ"/>
    <property type="match status" value="1"/>
</dbReference>
<dbReference type="EMBL" id="JAELXS010000007">
    <property type="protein sequence ID" value="MBJ6122771.1"/>
    <property type="molecule type" value="Genomic_DNA"/>
</dbReference>
<proteinExistence type="predicted"/>
<sequence length="90" mass="9895">MTDVRDNPAERRFELTIDGTTAIAAYDREGDTLVFTHTEVPDALAGQGVATRLIAGALAQVRERDERIVPACSFVAHYVTEHPETRDLIA</sequence>
<dbReference type="RefSeq" id="WP_199038871.1">
    <property type="nucleotide sequence ID" value="NZ_JAELXS010000007.1"/>
</dbReference>